<evidence type="ECO:0000256" key="7">
    <source>
        <dbReference type="SAM" id="Phobius"/>
    </source>
</evidence>
<dbReference type="RefSeq" id="WP_198399537.1">
    <property type="nucleotide sequence ID" value="NZ_CADEVY010000002.1"/>
</dbReference>
<feature type="transmembrane region" description="Helical" evidence="7">
    <location>
        <begin position="295"/>
        <end position="313"/>
    </location>
</feature>
<dbReference type="SUPFAM" id="SSF103473">
    <property type="entry name" value="MFS general substrate transporter"/>
    <property type="match status" value="1"/>
</dbReference>
<organism evidence="9 10">
    <name type="scientific">Burkholderia gladioli</name>
    <name type="common">Pseudomonas marginata</name>
    <name type="synonym">Phytomonas marginata</name>
    <dbReference type="NCBI Taxonomy" id="28095"/>
    <lineage>
        <taxon>Bacteria</taxon>
        <taxon>Pseudomonadati</taxon>
        <taxon>Pseudomonadota</taxon>
        <taxon>Betaproteobacteria</taxon>
        <taxon>Burkholderiales</taxon>
        <taxon>Burkholderiaceae</taxon>
        <taxon>Burkholderia</taxon>
    </lineage>
</organism>
<feature type="transmembrane region" description="Helical" evidence="7">
    <location>
        <begin position="358"/>
        <end position="378"/>
    </location>
</feature>
<dbReference type="AlphaFoldDB" id="A0AAW3EST1"/>
<feature type="transmembrane region" description="Helical" evidence="7">
    <location>
        <begin position="265"/>
        <end position="283"/>
    </location>
</feature>
<dbReference type="InterPro" id="IPR020846">
    <property type="entry name" value="MFS_dom"/>
</dbReference>
<feature type="transmembrane region" description="Helical" evidence="7">
    <location>
        <begin position="227"/>
        <end position="245"/>
    </location>
</feature>
<keyword evidence="2" id="KW-1003">Cell membrane</keyword>
<evidence type="ECO:0000256" key="4">
    <source>
        <dbReference type="ARBA" id="ARBA00022989"/>
    </source>
</evidence>
<feature type="transmembrane region" description="Helical" evidence="7">
    <location>
        <begin position="319"/>
        <end position="337"/>
    </location>
</feature>
<dbReference type="InterPro" id="IPR050189">
    <property type="entry name" value="MFS_Efflux_Transporters"/>
</dbReference>
<reference evidence="9 10" key="1">
    <citation type="submission" date="2014-04" db="EMBL/GenBank/DDBJ databases">
        <authorList>
            <person name="Bishop-Lilly K.A."/>
            <person name="Broomall S.M."/>
            <person name="Chain P.S."/>
            <person name="Chertkov O."/>
            <person name="Coyne S.R."/>
            <person name="Daligault H.E."/>
            <person name="Davenport K.W."/>
            <person name="Erkkila T."/>
            <person name="Frey K.G."/>
            <person name="Gibbons H.S."/>
            <person name="Gu W."/>
            <person name="Jaissle J."/>
            <person name="Johnson S.L."/>
            <person name="Koroleva G.I."/>
            <person name="Ladner J.T."/>
            <person name="Lo C.-C."/>
            <person name="Minogue T.D."/>
            <person name="Munk C."/>
            <person name="Palacios G.F."/>
            <person name="Redden C.L."/>
            <person name="Rosenzweig C.N."/>
            <person name="Scholz M.B."/>
            <person name="Teshima H."/>
            <person name="Xu Y."/>
        </authorList>
    </citation>
    <scope>NUCLEOTIDE SEQUENCE [LARGE SCALE GENOMIC DNA]</scope>
    <source>
        <strain evidence="10">gladioli</strain>
    </source>
</reference>
<evidence type="ECO:0000259" key="8">
    <source>
        <dbReference type="PROSITE" id="PS50850"/>
    </source>
</evidence>
<feature type="transmembrane region" description="Helical" evidence="7">
    <location>
        <begin position="184"/>
        <end position="206"/>
    </location>
</feature>
<keyword evidence="5 7" id="KW-0472">Membrane</keyword>
<comment type="caution">
    <text evidence="9">The sequence shown here is derived from an EMBL/GenBank/DDBJ whole genome shotgun (WGS) entry which is preliminary data.</text>
</comment>
<dbReference type="KEGG" id="bgo:BM43_2713"/>
<keyword evidence="4 7" id="KW-1133">Transmembrane helix</keyword>
<feature type="transmembrane region" description="Helical" evidence="7">
    <location>
        <begin position="384"/>
        <end position="404"/>
    </location>
</feature>
<feature type="transmembrane region" description="Helical" evidence="7">
    <location>
        <begin position="68"/>
        <end position="90"/>
    </location>
</feature>
<dbReference type="InterPro" id="IPR036259">
    <property type="entry name" value="MFS_trans_sf"/>
</dbReference>
<evidence type="ECO:0000313" key="10">
    <source>
        <dbReference type="Proteomes" id="UP000029590"/>
    </source>
</evidence>
<dbReference type="Pfam" id="PF07690">
    <property type="entry name" value="MFS_1"/>
    <property type="match status" value="1"/>
</dbReference>
<feature type="transmembrane region" description="Helical" evidence="7">
    <location>
        <begin position="97"/>
        <end position="115"/>
    </location>
</feature>
<feature type="domain" description="Major facilitator superfamily (MFS) profile" evidence="8">
    <location>
        <begin position="32"/>
        <end position="409"/>
    </location>
</feature>
<dbReference type="PANTHER" id="PTHR43124">
    <property type="entry name" value="PURINE EFFLUX PUMP PBUE"/>
    <property type="match status" value="1"/>
</dbReference>
<evidence type="ECO:0000256" key="2">
    <source>
        <dbReference type="ARBA" id="ARBA00022475"/>
    </source>
</evidence>
<name>A0AAW3EST1_BURGA</name>
<sequence length="414" mass="41072">MDFSSAHSLSADGGPPASEPSSRLSPARAAIAVLALSLGCFCFVSTELMPVGVLPAMAAGLGVSLGEAGYLVSCFAFVVALSAMPLTGLLGGLDRKLLMAALLAVCAAGNVLTYLAPGYPIVLAGRILVAAAIAVFWSTAVVTAVQLVAPKHAVRATSVVFGGVSLAAVLGIPAGTLLGEHAGWRAVFAALTILSLVVFVAVLGSVPRLRVAKASIRGAMPAVLRDGPLLGLLACTALVVTGNFLGYTYVTPYLEQAAHLAPGRISMMLLVYGAAGVLGNFAVGPLARHAPRTGLALATSLLAASLAAMHLAVASQAATVALLAGWGAAYGALPVLLQTSVFEQAARIEGGAEAATPANVAVFNAGVGLGALIGGVLVNRLGPAPIPGVAAAFVLAGLLVVVAMRGPRAGGTAR</sequence>
<keyword evidence="3 7" id="KW-0812">Transmembrane</keyword>
<dbReference type="InterPro" id="IPR011701">
    <property type="entry name" value="MFS"/>
</dbReference>
<dbReference type="Proteomes" id="UP000029590">
    <property type="component" value="Unassembled WGS sequence"/>
</dbReference>
<dbReference type="EMBL" id="JPGG01000018">
    <property type="protein sequence ID" value="KGC10132.1"/>
    <property type="molecule type" value="Genomic_DNA"/>
</dbReference>
<evidence type="ECO:0000313" key="9">
    <source>
        <dbReference type="EMBL" id="KGC10132.1"/>
    </source>
</evidence>
<evidence type="ECO:0000256" key="5">
    <source>
        <dbReference type="ARBA" id="ARBA00023136"/>
    </source>
</evidence>
<dbReference type="Gene3D" id="1.20.1250.20">
    <property type="entry name" value="MFS general substrate transporter like domains"/>
    <property type="match status" value="1"/>
</dbReference>
<feature type="transmembrane region" description="Helical" evidence="7">
    <location>
        <begin position="156"/>
        <end position="178"/>
    </location>
</feature>
<proteinExistence type="predicted"/>
<dbReference type="PROSITE" id="PS50850">
    <property type="entry name" value="MFS"/>
    <property type="match status" value="1"/>
</dbReference>
<feature type="transmembrane region" description="Helical" evidence="7">
    <location>
        <begin position="127"/>
        <end position="149"/>
    </location>
</feature>
<dbReference type="GO" id="GO:0005886">
    <property type="term" value="C:plasma membrane"/>
    <property type="evidence" value="ECO:0007669"/>
    <property type="project" value="UniProtKB-SubCell"/>
</dbReference>
<gene>
    <name evidence="9" type="ORF">DM48_6184</name>
</gene>
<accession>A0AAW3EST1</accession>
<feature type="transmembrane region" description="Helical" evidence="7">
    <location>
        <begin position="29"/>
        <end position="48"/>
    </location>
</feature>
<dbReference type="CDD" id="cd17324">
    <property type="entry name" value="MFS_NepI_like"/>
    <property type="match status" value="1"/>
</dbReference>
<evidence type="ECO:0000256" key="3">
    <source>
        <dbReference type="ARBA" id="ARBA00022692"/>
    </source>
</evidence>
<evidence type="ECO:0000256" key="6">
    <source>
        <dbReference type="SAM" id="MobiDB-lite"/>
    </source>
</evidence>
<dbReference type="GO" id="GO:0022857">
    <property type="term" value="F:transmembrane transporter activity"/>
    <property type="evidence" value="ECO:0007669"/>
    <property type="project" value="InterPro"/>
</dbReference>
<comment type="subcellular location">
    <subcellularLocation>
        <location evidence="1">Cell membrane</location>
        <topology evidence="1">Multi-pass membrane protein</topology>
    </subcellularLocation>
</comment>
<feature type="region of interest" description="Disordered" evidence="6">
    <location>
        <begin position="1"/>
        <end position="22"/>
    </location>
</feature>
<protein>
    <submittedName>
        <fullName evidence="9">Major Facilitator Superfamily protein</fullName>
    </submittedName>
</protein>
<evidence type="ECO:0000256" key="1">
    <source>
        <dbReference type="ARBA" id="ARBA00004651"/>
    </source>
</evidence>
<dbReference type="PANTHER" id="PTHR43124:SF3">
    <property type="entry name" value="CHLORAMPHENICOL EFFLUX PUMP RV0191"/>
    <property type="match status" value="1"/>
</dbReference>